<dbReference type="AlphaFoldDB" id="A0A101HZD0"/>
<dbReference type="InterPro" id="IPR029044">
    <property type="entry name" value="Nucleotide-diphossugar_trans"/>
</dbReference>
<name>A0A101HZD0_UNCT6</name>
<dbReference type="CDD" id="cd02524">
    <property type="entry name" value="G1P_cytidylyltransferase"/>
    <property type="match status" value="1"/>
</dbReference>
<reference evidence="3" key="1">
    <citation type="journal article" date="2015" name="MBio">
        <title>Genome-Resolved Metagenomic Analysis Reveals Roles for Candidate Phyla and Other Microbial Community Members in Biogeochemical Transformations in Oil Reservoirs.</title>
        <authorList>
            <person name="Hu P."/>
            <person name="Tom L."/>
            <person name="Singh A."/>
            <person name="Thomas B.C."/>
            <person name="Baker B.J."/>
            <person name="Piceno Y.M."/>
            <person name="Andersen G.L."/>
            <person name="Banfield J.F."/>
        </authorList>
    </citation>
    <scope>NUCLEOTIDE SEQUENCE [LARGE SCALE GENOMIC DNA]</scope>
</reference>
<dbReference type="InterPro" id="IPR005835">
    <property type="entry name" value="NTP_transferase_dom"/>
</dbReference>
<dbReference type="Pfam" id="PF00483">
    <property type="entry name" value="NTP_transferase"/>
    <property type="match status" value="1"/>
</dbReference>
<dbReference type="GO" id="GO:0009243">
    <property type="term" value="P:O antigen biosynthetic process"/>
    <property type="evidence" value="ECO:0007669"/>
    <property type="project" value="InterPro"/>
</dbReference>
<organism evidence="2 3">
    <name type="scientific">candidate division TA06 bacterium 34_109</name>
    <dbReference type="NCBI Taxonomy" id="1635277"/>
    <lineage>
        <taxon>Bacteria</taxon>
        <taxon>Bacteria division TA06</taxon>
    </lineage>
</organism>
<comment type="caution">
    <text evidence="2">The sequence shown here is derived from an EMBL/GenBank/DDBJ whole genome shotgun (WGS) entry which is preliminary data.</text>
</comment>
<evidence type="ECO:0000313" key="2">
    <source>
        <dbReference type="EMBL" id="KUK86177.1"/>
    </source>
</evidence>
<dbReference type="InterPro" id="IPR046981">
    <property type="entry name" value="G1P_cyt_trans"/>
</dbReference>
<dbReference type="EMBL" id="LGGX01000026">
    <property type="protein sequence ID" value="KUK86177.1"/>
    <property type="molecule type" value="Genomic_DNA"/>
</dbReference>
<dbReference type="PANTHER" id="PTHR47183">
    <property type="entry name" value="GLUCOSE-1-PHOSPHATE CYTIDYLYLTRANSFERASE-RELATED"/>
    <property type="match status" value="1"/>
</dbReference>
<sequence>MINRDIKVVILCGGRGTRLQEETAYRPKPMVEIGGKPILWHIMKIYSHYGFNEFILCLGYKSEMIKDYFFHYEVMNNDFTIELGSSNIIKFHNNHTEKGWKVTLADTGLAVMTGARLKRIEQYITGEELMLTYGDGVADIDINKLLGFHHKCGKIGTVTGVRPPSRFGELITEGETVTKFSEKPLVSQGYINGGFFVFNRRFFDYLTVEDKCILEREPLERLAEDGELMMYPHHGYWQCMDTYRDLELLQKTWRMERAPWKVWE</sequence>
<dbReference type="PANTHER" id="PTHR47183:SF1">
    <property type="entry name" value="GLUCOSE-1-PHOSPHATE CYTIDYLYLTRANSFERASE"/>
    <property type="match status" value="1"/>
</dbReference>
<dbReference type="Proteomes" id="UP000053467">
    <property type="component" value="Unassembled WGS sequence"/>
</dbReference>
<dbReference type="Gene3D" id="3.90.550.10">
    <property type="entry name" value="Spore Coat Polysaccharide Biosynthesis Protein SpsA, Chain A"/>
    <property type="match status" value="1"/>
</dbReference>
<dbReference type="NCBIfam" id="TIGR02623">
    <property type="entry name" value="G1P_cyt_trans"/>
    <property type="match status" value="1"/>
</dbReference>
<dbReference type="PATRIC" id="fig|1635277.3.peg.1110"/>
<evidence type="ECO:0000259" key="1">
    <source>
        <dbReference type="Pfam" id="PF00483"/>
    </source>
</evidence>
<gene>
    <name evidence="2" type="ORF">XE03_1671</name>
</gene>
<dbReference type="SUPFAM" id="SSF53448">
    <property type="entry name" value="Nucleotide-diphospho-sugar transferases"/>
    <property type="match status" value="1"/>
</dbReference>
<keyword evidence="2" id="KW-0808">Transferase</keyword>
<protein>
    <submittedName>
        <fullName evidence="2">Glucose-1-phosphate cytidylyltransferase</fullName>
    </submittedName>
</protein>
<proteinExistence type="predicted"/>
<evidence type="ECO:0000313" key="3">
    <source>
        <dbReference type="Proteomes" id="UP000053467"/>
    </source>
</evidence>
<feature type="domain" description="Nucleotidyl transferase" evidence="1">
    <location>
        <begin position="7"/>
        <end position="237"/>
    </location>
</feature>
<dbReference type="InterPro" id="IPR013446">
    <property type="entry name" value="G1P_cyt_trans-like"/>
</dbReference>
<keyword evidence="2" id="KW-0548">Nucleotidyltransferase</keyword>
<accession>A0A101HZD0</accession>
<dbReference type="GO" id="GO:0047343">
    <property type="term" value="F:glucose-1-phosphate cytidylyltransferase activity"/>
    <property type="evidence" value="ECO:0007669"/>
    <property type="project" value="InterPro"/>
</dbReference>